<reference evidence="2 3" key="1">
    <citation type="journal article" date="2014" name="Nat. Commun.">
        <title>Klebsormidium flaccidum genome reveals primary factors for plant terrestrial adaptation.</title>
        <authorList>
            <person name="Hori K."/>
            <person name="Maruyama F."/>
            <person name="Fujisawa T."/>
            <person name="Togashi T."/>
            <person name="Yamamoto N."/>
            <person name="Seo M."/>
            <person name="Sato S."/>
            <person name="Yamada T."/>
            <person name="Mori H."/>
            <person name="Tajima N."/>
            <person name="Moriyama T."/>
            <person name="Ikeuchi M."/>
            <person name="Watanabe M."/>
            <person name="Wada H."/>
            <person name="Kobayashi K."/>
            <person name="Saito M."/>
            <person name="Masuda T."/>
            <person name="Sasaki-Sekimoto Y."/>
            <person name="Mashiguchi K."/>
            <person name="Awai K."/>
            <person name="Shimojima M."/>
            <person name="Masuda S."/>
            <person name="Iwai M."/>
            <person name="Nobusawa T."/>
            <person name="Narise T."/>
            <person name="Kondo S."/>
            <person name="Saito H."/>
            <person name="Sato R."/>
            <person name="Murakawa M."/>
            <person name="Ihara Y."/>
            <person name="Oshima-Yamada Y."/>
            <person name="Ohtaka K."/>
            <person name="Satoh M."/>
            <person name="Sonobe K."/>
            <person name="Ishii M."/>
            <person name="Ohtani R."/>
            <person name="Kanamori-Sato M."/>
            <person name="Honoki R."/>
            <person name="Miyazaki D."/>
            <person name="Mochizuki H."/>
            <person name="Umetsu J."/>
            <person name="Higashi K."/>
            <person name="Shibata D."/>
            <person name="Kamiya Y."/>
            <person name="Sato N."/>
            <person name="Nakamura Y."/>
            <person name="Tabata S."/>
            <person name="Ida S."/>
            <person name="Kurokawa K."/>
            <person name="Ohta H."/>
        </authorList>
    </citation>
    <scope>NUCLEOTIDE SEQUENCE [LARGE SCALE GENOMIC DNA]</scope>
    <source>
        <strain evidence="2 3">NIES-2285</strain>
    </source>
</reference>
<feature type="region of interest" description="Disordered" evidence="1">
    <location>
        <begin position="120"/>
        <end position="161"/>
    </location>
</feature>
<proteinExistence type="predicted"/>
<evidence type="ECO:0000256" key="1">
    <source>
        <dbReference type="SAM" id="MobiDB-lite"/>
    </source>
</evidence>
<evidence type="ECO:0000313" key="3">
    <source>
        <dbReference type="Proteomes" id="UP000054558"/>
    </source>
</evidence>
<accession>A0A1Y1IDN0</accession>
<dbReference type="Proteomes" id="UP000054558">
    <property type="component" value="Unassembled WGS sequence"/>
</dbReference>
<protein>
    <submittedName>
        <fullName evidence="2">Uncharacterized protein</fullName>
    </submittedName>
</protein>
<sequence length="161" mass="17724">MASDLRFHWESGSSSPEGLGKGIEGRSCWCPEQEEACFGYVPTSLFPWSYGSSFRKRTCLTPPGNPEASPHCGIPAGPQSFASKRASVETSVGEPNLGSPVRKRGGLGWKRPRVILLQELEEQQQLPPRPSLEEEKSPQSGLGCDQEKGWEDDRQAQVQRP</sequence>
<feature type="region of interest" description="Disordered" evidence="1">
    <location>
        <begin position="61"/>
        <end position="106"/>
    </location>
</feature>
<gene>
    <name evidence="2" type="ORF">KFL_003120130</name>
</gene>
<organism evidence="2 3">
    <name type="scientific">Klebsormidium nitens</name>
    <name type="common">Green alga</name>
    <name type="synonym">Ulothrix nitens</name>
    <dbReference type="NCBI Taxonomy" id="105231"/>
    <lineage>
        <taxon>Eukaryota</taxon>
        <taxon>Viridiplantae</taxon>
        <taxon>Streptophyta</taxon>
        <taxon>Klebsormidiophyceae</taxon>
        <taxon>Klebsormidiales</taxon>
        <taxon>Klebsormidiaceae</taxon>
        <taxon>Klebsormidium</taxon>
    </lineage>
</organism>
<dbReference type="AlphaFoldDB" id="A0A1Y1IDN0"/>
<feature type="region of interest" description="Disordered" evidence="1">
    <location>
        <begin position="1"/>
        <end position="20"/>
    </location>
</feature>
<feature type="compositionally biased region" description="Basic and acidic residues" evidence="1">
    <location>
        <begin position="145"/>
        <end position="155"/>
    </location>
</feature>
<evidence type="ECO:0000313" key="2">
    <source>
        <dbReference type="EMBL" id="GAQ86806.1"/>
    </source>
</evidence>
<keyword evidence="3" id="KW-1185">Reference proteome</keyword>
<dbReference type="EMBL" id="DF237261">
    <property type="protein sequence ID" value="GAQ86806.1"/>
    <property type="molecule type" value="Genomic_DNA"/>
</dbReference>
<name>A0A1Y1IDN0_KLENI</name>